<dbReference type="AlphaFoldDB" id="A0A396JZY4"/>
<organism evidence="1 2">
    <name type="scientific">Medicago truncatula</name>
    <name type="common">Barrel medic</name>
    <name type="synonym">Medicago tribuloides</name>
    <dbReference type="NCBI Taxonomy" id="3880"/>
    <lineage>
        <taxon>Eukaryota</taxon>
        <taxon>Viridiplantae</taxon>
        <taxon>Streptophyta</taxon>
        <taxon>Embryophyta</taxon>
        <taxon>Tracheophyta</taxon>
        <taxon>Spermatophyta</taxon>
        <taxon>Magnoliopsida</taxon>
        <taxon>eudicotyledons</taxon>
        <taxon>Gunneridae</taxon>
        <taxon>Pentapetalae</taxon>
        <taxon>rosids</taxon>
        <taxon>fabids</taxon>
        <taxon>Fabales</taxon>
        <taxon>Fabaceae</taxon>
        <taxon>Papilionoideae</taxon>
        <taxon>50 kb inversion clade</taxon>
        <taxon>NPAAA clade</taxon>
        <taxon>Hologalegina</taxon>
        <taxon>IRL clade</taxon>
        <taxon>Trifolieae</taxon>
        <taxon>Medicago</taxon>
    </lineage>
</organism>
<evidence type="ECO:0000313" key="1">
    <source>
        <dbReference type="EMBL" id="RHN82201.1"/>
    </source>
</evidence>
<dbReference type="EMBL" id="PSQE01000001">
    <property type="protein sequence ID" value="RHN82201.1"/>
    <property type="molecule type" value="Genomic_DNA"/>
</dbReference>
<reference evidence="2" key="1">
    <citation type="journal article" date="2018" name="Nat. Plants">
        <title>Whole-genome landscape of Medicago truncatula symbiotic genes.</title>
        <authorList>
            <person name="Pecrix Y."/>
            <person name="Staton S.E."/>
            <person name="Sallet E."/>
            <person name="Lelandais-Briere C."/>
            <person name="Moreau S."/>
            <person name="Carrere S."/>
            <person name="Blein T."/>
            <person name="Jardinaud M.F."/>
            <person name="Latrasse D."/>
            <person name="Zouine M."/>
            <person name="Zahm M."/>
            <person name="Kreplak J."/>
            <person name="Mayjonade B."/>
            <person name="Satge C."/>
            <person name="Perez M."/>
            <person name="Cauet S."/>
            <person name="Marande W."/>
            <person name="Chantry-Darmon C."/>
            <person name="Lopez-Roques C."/>
            <person name="Bouchez O."/>
            <person name="Berard A."/>
            <person name="Debelle F."/>
            <person name="Munos S."/>
            <person name="Bendahmane A."/>
            <person name="Berges H."/>
            <person name="Niebel A."/>
            <person name="Buitink J."/>
            <person name="Frugier F."/>
            <person name="Benhamed M."/>
            <person name="Crespi M."/>
            <person name="Gouzy J."/>
            <person name="Gamas P."/>
        </authorList>
    </citation>
    <scope>NUCLEOTIDE SEQUENCE [LARGE SCALE GENOMIC DNA]</scope>
    <source>
        <strain evidence="2">cv. Jemalong A17</strain>
    </source>
</reference>
<evidence type="ECO:0000313" key="2">
    <source>
        <dbReference type="Proteomes" id="UP000265566"/>
    </source>
</evidence>
<proteinExistence type="predicted"/>
<name>A0A396JZY4_MEDTR</name>
<protein>
    <submittedName>
        <fullName evidence="1">Uncharacterized protein</fullName>
    </submittedName>
</protein>
<sequence>MDVQHVHHASYSKTDLPRALKHELPSYTCIWLHTILHLFLHHLYHHHLRHHHHHL</sequence>
<accession>A0A396JZY4</accession>
<comment type="caution">
    <text evidence="1">The sequence shown here is derived from an EMBL/GenBank/DDBJ whole genome shotgun (WGS) entry which is preliminary data.</text>
</comment>
<dbReference type="Proteomes" id="UP000265566">
    <property type="component" value="Chromosome 1"/>
</dbReference>
<dbReference type="Gramene" id="rna6341">
    <property type="protein sequence ID" value="RHN82201.1"/>
    <property type="gene ID" value="gene6341"/>
</dbReference>
<gene>
    <name evidence="1" type="ORF">MtrunA17_Chr1g0207401</name>
</gene>